<dbReference type="InterPro" id="IPR016181">
    <property type="entry name" value="Acyl_CoA_acyltransferase"/>
</dbReference>
<evidence type="ECO:0000259" key="1">
    <source>
        <dbReference type="Pfam" id="PF00583"/>
    </source>
</evidence>
<accession>A0ABR9PSU3</accession>
<dbReference type="Pfam" id="PF00583">
    <property type="entry name" value="Acetyltransf_1"/>
    <property type="match status" value="1"/>
</dbReference>
<proteinExistence type="predicted"/>
<comment type="caution">
    <text evidence="2">The sequence shown here is derived from an EMBL/GenBank/DDBJ whole genome shotgun (WGS) entry which is preliminary data.</text>
</comment>
<dbReference type="Gene3D" id="3.40.630.30">
    <property type="match status" value="1"/>
</dbReference>
<sequence length="199" mass="22839">MTNSFEARILRGPEELGHYRRLLFDAYIHEAGWKFKPANPSGIRISGHELRDDRDGIATCFGVFQEDRLVGGARICGRLQGRFEIHGYQRRRDLSFLDAPNMIEASRAVLHSEFRGSGAFTLLVRHMFEFCENNQLSPFTLTSDPSVMRFYQRIGMPAVDGCRFKFEPEDPAEAQLFLVDSRGVLDTVLKHLEQLTRTR</sequence>
<reference evidence="2 3" key="1">
    <citation type="submission" date="2020-02" db="EMBL/GenBank/DDBJ databases">
        <authorList>
            <person name="Babadi Z.K."/>
            <person name="Risdian C."/>
            <person name="Ebrahimipour G.H."/>
            <person name="Wink J."/>
        </authorList>
    </citation>
    <scope>NUCLEOTIDE SEQUENCE [LARGE SCALE GENOMIC DNA]</scope>
    <source>
        <strain evidence="2 3">ZKHCc1 1396</strain>
    </source>
</reference>
<dbReference type="SUPFAM" id="SSF55729">
    <property type="entry name" value="Acyl-CoA N-acyltransferases (Nat)"/>
    <property type="match status" value="1"/>
</dbReference>
<dbReference type="RefSeq" id="WP_193428216.1">
    <property type="nucleotide sequence ID" value="NZ_CBCSIP010000007.1"/>
</dbReference>
<organism evidence="2 3">
    <name type="scientific">Corallococcus soli</name>
    <dbReference type="NCBI Taxonomy" id="2710757"/>
    <lineage>
        <taxon>Bacteria</taxon>
        <taxon>Pseudomonadati</taxon>
        <taxon>Myxococcota</taxon>
        <taxon>Myxococcia</taxon>
        <taxon>Myxococcales</taxon>
        <taxon>Cystobacterineae</taxon>
        <taxon>Myxococcaceae</taxon>
        <taxon>Corallococcus</taxon>
    </lineage>
</organism>
<feature type="domain" description="N-acetyltransferase" evidence="1">
    <location>
        <begin position="52"/>
        <end position="156"/>
    </location>
</feature>
<dbReference type="EMBL" id="JAAIYO010000007">
    <property type="protein sequence ID" value="MBE4750998.1"/>
    <property type="molecule type" value="Genomic_DNA"/>
</dbReference>
<protein>
    <submittedName>
        <fullName evidence="2">GNAT family N-acetyltransferase</fullName>
    </submittedName>
</protein>
<keyword evidence="3" id="KW-1185">Reference proteome</keyword>
<evidence type="ECO:0000313" key="2">
    <source>
        <dbReference type="EMBL" id="MBE4750998.1"/>
    </source>
</evidence>
<evidence type="ECO:0000313" key="3">
    <source>
        <dbReference type="Proteomes" id="UP001516472"/>
    </source>
</evidence>
<dbReference type="InterPro" id="IPR000182">
    <property type="entry name" value="GNAT_dom"/>
</dbReference>
<name>A0ABR9PSU3_9BACT</name>
<dbReference type="Proteomes" id="UP001516472">
    <property type="component" value="Unassembled WGS sequence"/>
</dbReference>
<gene>
    <name evidence="2" type="ORF">G4177_22760</name>
</gene>